<reference evidence="2" key="1">
    <citation type="submission" date="2023-06" db="EMBL/GenBank/DDBJ databases">
        <title>Cytophagales bacterium Strain LB-30, isolated from soil.</title>
        <authorList>
            <person name="Liu B."/>
        </authorList>
    </citation>
    <scope>NUCLEOTIDE SEQUENCE</scope>
    <source>
        <strain evidence="2">LB-30</strain>
    </source>
</reference>
<dbReference type="RefSeq" id="WP_320003628.1">
    <property type="nucleotide sequence ID" value="NZ_JAUHJS010000003.1"/>
</dbReference>
<evidence type="ECO:0000313" key="2">
    <source>
        <dbReference type="EMBL" id="MDN4165099.1"/>
    </source>
</evidence>
<protein>
    <recommendedName>
        <fullName evidence="4">Tetratricopeptide repeat protein</fullName>
    </recommendedName>
</protein>
<name>A0ABT8F4C7_9BACT</name>
<organism evidence="2 3">
    <name type="scientific">Shiella aurantiaca</name>
    <dbReference type="NCBI Taxonomy" id="3058365"/>
    <lineage>
        <taxon>Bacteria</taxon>
        <taxon>Pseudomonadati</taxon>
        <taxon>Bacteroidota</taxon>
        <taxon>Cytophagia</taxon>
        <taxon>Cytophagales</taxon>
        <taxon>Shiellaceae</taxon>
        <taxon>Shiella</taxon>
    </lineage>
</organism>
<dbReference type="SUPFAM" id="SSF48452">
    <property type="entry name" value="TPR-like"/>
    <property type="match status" value="1"/>
</dbReference>
<keyword evidence="1" id="KW-0732">Signal</keyword>
<dbReference type="InterPro" id="IPR011990">
    <property type="entry name" value="TPR-like_helical_dom_sf"/>
</dbReference>
<gene>
    <name evidence="2" type="ORF">QWY31_06280</name>
</gene>
<evidence type="ECO:0008006" key="4">
    <source>
        <dbReference type="Google" id="ProtNLM"/>
    </source>
</evidence>
<keyword evidence="3" id="KW-1185">Reference proteome</keyword>
<comment type="caution">
    <text evidence="2">The sequence shown here is derived from an EMBL/GenBank/DDBJ whole genome shotgun (WGS) entry which is preliminary data.</text>
</comment>
<dbReference type="Proteomes" id="UP001168552">
    <property type="component" value="Unassembled WGS sequence"/>
</dbReference>
<accession>A0ABT8F4C7</accession>
<dbReference type="EMBL" id="JAUHJS010000003">
    <property type="protein sequence ID" value="MDN4165099.1"/>
    <property type="molecule type" value="Genomic_DNA"/>
</dbReference>
<evidence type="ECO:0000256" key="1">
    <source>
        <dbReference type="SAM" id="SignalP"/>
    </source>
</evidence>
<feature type="chain" id="PRO_5047059206" description="Tetratricopeptide repeat protein" evidence="1">
    <location>
        <begin position="21"/>
        <end position="385"/>
    </location>
</feature>
<proteinExistence type="predicted"/>
<feature type="signal peptide" evidence="1">
    <location>
        <begin position="1"/>
        <end position="20"/>
    </location>
</feature>
<dbReference type="Gene3D" id="1.25.40.10">
    <property type="entry name" value="Tetratricopeptide repeat domain"/>
    <property type="match status" value="2"/>
</dbReference>
<sequence>MIRSAFILFFSVGLYSFSQAQTILLDKVYGFIEANDLKKATEAIAAAEKHVTTSNDPRTYYLKSYVYRLAFSTAEGTQRDEWRSLSLLSYEKCKALDQQGNYTSSLKQLYDYIVASIYNDASNYFNEQEYQQSIEYYSLYLKTTKNLTDNWLDANYYLGTAYYETEQLDSALSYFTVLWNREYKNPTFYVDYAYLNMALERPFETLECLERGLVYYPEVYDLHVARLNALSKFERYEELSPIIEDFIVEHPDNVDVLLLAGSVFEKMQKLTSGIQYFNKAESVYQQIIALDSGHFEASYNLGVLYYNEAVDLVNKNDLETDIEELTLILEKSTRLFEMALPLLRSIYNPNNPNVKLLGALQAIYYNLNMKGELEEVTALLSSLQG</sequence>
<evidence type="ECO:0000313" key="3">
    <source>
        <dbReference type="Proteomes" id="UP001168552"/>
    </source>
</evidence>